<keyword evidence="4" id="KW-0503">Monooxygenase</keyword>
<reference evidence="4 5" key="1">
    <citation type="journal article" date="2018" name="Sci. Rep.">
        <title>A novel species of the marine cyanobacterium Acaryochloris with a unique pigment content and lifestyle.</title>
        <authorList>
            <person name="Partensky F."/>
            <person name="Six C."/>
            <person name="Ratin M."/>
            <person name="Garczarek L."/>
            <person name="Vaulot D."/>
            <person name="Probert I."/>
            <person name="Calteau A."/>
            <person name="Gourvil P."/>
            <person name="Marie D."/>
            <person name="Grebert T."/>
            <person name="Bouchier C."/>
            <person name="Le Panse S."/>
            <person name="Gachenot M."/>
            <person name="Rodriguez F."/>
            <person name="Garrido J.L."/>
        </authorList>
    </citation>
    <scope>NUCLEOTIDE SEQUENCE [LARGE SCALE GENOMIC DNA]</scope>
    <source>
        <strain evidence="4 5">RCC1774</strain>
    </source>
</reference>
<evidence type="ECO:0000256" key="2">
    <source>
        <dbReference type="ARBA" id="ARBA00038396"/>
    </source>
</evidence>
<dbReference type="SUPFAM" id="SSF51905">
    <property type="entry name" value="FAD/NAD(P)-binding domain"/>
    <property type="match status" value="1"/>
</dbReference>
<evidence type="ECO:0000259" key="3">
    <source>
        <dbReference type="Pfam" id="PF01494"/>
    </source>
</evidence>
<keyword evidence="1 4" id="KW-0560">Oxidoreductase</keyword>
<protein>
    <submittedName>
        <fullName evidence="4">Kynurenine 3-monooxygenase</fullName>
        <ecNumber evidence="4">1.14.13.9</ecNumber>
    </submittedName>
</protein>
<dbReference type="Gene3D" id="3.50.50.60">
    <property type="entry name" value="FAD/NAD(P)-binding domain"/>
    <property type="match status" value="1"/>
</dbReference>
<gene>
    <name evidence="4" type="primary">kmo_3</name>
    <name evidence="4" type="ORF">C1752_03788</name>
</gene>
<dbReference type="InterPro" id="IPR002938">
    <property type="entry name" value="FAD-bd"/>
</dbReference>
<dbReference type="InterPro" id="IPR050816">
    <property type="entry name" value="Flavin-dep_Halogenase_NPB"/>
</dbReference>
<comment type="similarity">
    <text evidence="2">Belongs to the flavin-dependent halogenase family. Bacterial tryptophan halogenase subfamily.</text>
</comment>
<name>A0A2W1JMT2_9CYAN</name>
<dbReference type="OrthoDB" id="9806565at2"/>
<dbReference type="Pfam" id="PF01494">
    <property type="entry name" value="FAD_binding_3"/>
    <property type="match status" value="1"/>
</dbReference>
<keyword evidence="5" id="KW-1185">Reference proteome</keyword>
<evidence type="ECO:0000256" key="1">
    <source>
        <dbReference type="ARBA" id="ARBA00023002"/>
    </source>
</evidence>
<dbReference type="GO" id="GO:0004502">
    <property type="term" value="F:kynurenine 3-monooxygenase activity"/>
    <property type="evidence" value="ECO:0007669"/>
    <property type="project" value="UniProtKB-EC"/>
</dbReference>
<dbReference type="PRINTS" id="PR00420">
    <property type="entry name" value="RNGMNOXGNASE"/>
</dbReference>
<dbReference type="GO" id="GO:0071949">
    <property type="term" value="F:FAD binding"/>
    <property type="evidence" value="ECO:0007669"/>
    <property type="project" value="InterPro"/>
</dbReference>
<sequence>MKPNNNQFDVAIIGSGIAGSTLASILARQGQKVILFEASSHPKFAIGESMILETSEIMRSMAEFYDVPELAYFSSENYFEHIGTSHGVKRHFSYAHHTEDQPFNRDHTLQAVIPKQPHGHELHLYRQDTDYFLMTVAIRYGAKVLQKTNIQSVHIDADGVQLTTDREQEFQAEYVVDAGGFRSLLAEKFDLRHHDLPTHSRAIFTHMVEVPCYHEVSATKESYQLPFQLSEGTLHHVFEGGWLWVIPFNNHAKSTNPLCSVGLMLDPRVHPQQSELSPEAEFYQFIERFPGIAAQFTQAKAVRDWTRTGRIQYSVKQVVGDRNCLLGQAAGFIDPLFSKGLYTSLSCTSLLADRLLAAHKTGDYSASFFKPVEEMTLGFIQANDHLVANAYRSFADYRLWQPFSVLWLLGAYLELVKLTSDRAQTIDRSNYYRRLQNLRMVGGGFPEFERLSQQIYTLLDDCVTGASVTQVSQQIKAHLDQTSWMPQTFRAILNGKNHLPTSKLHPRLLRRKQGFFGTGDYRTHFFADKTLPFFIQFYLRDRAKYGSSVLQLKRTAKLWRRGLLPSPQVGTAIVSDWPSAIAISAMVISGLVIGPRMLNSSPNLASTASVDKTVMGLVNFLDNPTEFKLACGNHAGQVVDAQVQGDRITIKVVSGGIDPRRVTLTGSLNEQGVFNGTYQTELPTGLAFGKVRLNFDQDGSAQGVNEDWGGAIAILKI</sequence>
<dbReference type="PANTHER" id="PTHR43747">
    <property type="entry name" value="FAD-BINDING PROTEIN"/>
    <property type="match status" value="1"/>
</dbReference>
<dbReference type="AlphaFoldDB" id="A0A2W1JMT2"/>
<proteinExistence type="inferred from homology"/>
<evidence type="ECO:0000313" key="4">
    <source>
        <dbReference type="EMBL" id="PZD72202.1"/>
    </source>
</evidence>
<dbReference type="Proteomes" id="UP000248857">
    <property type="component" value="Unassembled WGS sequence"/>
</dbReference>
<comment type="caution">
    <text evidence="4">The sequence shown here is derived from an EMBL/GenBank/DDBJ whole genome shotgun (WGS) entry which is preliminary data.</text>
</comment>
<accession>A0A2W1JMT2</accession>
<dbReference type="EMBL" id="PQWO01000011">
    <property type="protein sequence ID" value="PZD72202.1"/>
    <property type="molecule type" value="Genomic_DNA"/>
</dbReference>
<organism evidence="4 5">
    <name type="scientific">Acaryochloris thomasi RCC1774</name>
    <dbReference type="NCBI Taxonomy" id="1764569"/>
    <lineage>
        <taxon>Bacteria</taxon>
        <taxon>Bacillati</taxon>
        <taxon>Cyanobacteriota</taxon>
        <taxon>Cyanophyceae</taxon>
        <taxon>Acaryochloridales</taxon>
        <taxon>Acaryochloridaceae</taxon>
        <taxon>Acaryochloris</taxon>
        <taxon>Acaryochloris thomasi</taxon>
    </lineage>
</organism>
<evidence type="ECO:0000313" key="5">
    <source>
        <dbReference type="Proteomes" id="UP000248857"/>
    </source>
</evidence>
<dbReference type="InterPro" id="IPR036188">
    <property type="entry name" value="FAD/NAD-bd_sf"/>
</dbReference>
<feature type="domain" description="FAD-binding" evidence="3">
    <location>
        <begin position="8"/>
        <end position="360"/>
    </location>
</feature>
<dbReference type="EC" id="1.14.13.9" evidence="4"/>
<dbReference type="RefSeq" id="WP_110987191.1">
    <property type="nucleotide sequence ID" value="NZ_CAWNWM010000011.1"/>
</dbReference>
<dbReference type="PANTHER" id="PTHR43747:SF5">
    <property type="entry name" value="FAD-BINDING DOMAIN-CONTAINING PROTEIN"/>
    <property type="match status" value="1"/>
</dbReference>